<dbReference type="InterPro" id="IPR029060">
    <property type="entry name" value="PIN-like_dom_sf"/>
</dbReference>
<comment type="similarity">
    <text evidence="7 8">Belongs to the PINc/VapC protein family.</text>
</comment>
<dbReference type="PANTHER" id="PTHR33653">
    <property type="entry name" value="RIBONUCLEASE VAPC2"/>
    <property type="match status" value="1"/>
</dbReference>
<name>A0A516NFC3_9NOCA</name>
<dbReference type="GeneID" id="80331067"/>
<feature type="binding site" evidence="8">
    <location>
        <position position="8"/>
    </location>
    <ligand>
        <name>Mg(2+)</name>
        <dbReference type="ChEBI" id="CHEBI:18420"/>
    </ligand>
</feature>
<dbReference type="RefSeq" id="WP_143979323.1">
    <property type="nucleotide sequence ID" value="NZ_CP041695.1"/>
</dbReference>
<evidence type="ECO:0000256" key="8">
    <source>
        <dbReference type="HAMAP-Rule" id="MF_00265"/>
    </source>
</evidence>
<dbReference type="GO" id="GO:0000287">
    <property type="term" value="F:magnesium ion binding"/>
    <property type="evidence" value="ECO:0007669"/>
    <property type="project" value="UniProtKB-UniRule"/>
</dbReference>
<evidence type="ECO:0000313" key="11">
    <source>
        <dbReference type="Proteomes" id="UP000317039"/>
    </source>
</evidence>
<keyword evidence="8" id="KW-0800">Toxin</keyword>
<dbReference type="GO" id="GO:0016787">
    <property type="term" value="F:hydrolase activity"/>
    <property type="evidence" value="ECO:0007669"/>
    <property type="project" value="UniProtKB-KW"/>
</dbReference>
<evidence type="ECO:0000256" key="7">
    <source>
        <dbReference type="ARBA" id="ARBA00038093"/>
    </source>
</evidence>
<keyword evidence="2 8" id="KW-1277">Toxin-antitoxin system</keyword>
<dbReference type="InterPro" id="IPR022907">
    <property type="entry name" value="VapC_family"/>
</dbReference>
<gene>
    <name evidence="8" type="primary">vapC</name>
    <name evidence="10" type="ORF">FOH10_01450</name>
</gene>
<dbReference type="GO" id="GO:0004540">
    <property type="term" value="F:RNA nuclease activity"/>
    <property type="evidence" value="ECO:0007669"/>
    <property type="project" value="InterPro"/>
</dbReference>
<evidence type="ECO:0000256" key="6">
    <source>
        <dbReference type="ARBA" id="ARBA00022842"/>
    </source>
</evidence>
<feature type="binding site" evidence="8">
    <location>
        <position position="99"/>
    </location>
    <ligand>
        <name>Mg(2+)</name>
        <dbReference type="ChEBI" id="CHEBI:18420"/>
    </ligand>
</feature>
<dbReference type="EC" id="3.1.-.-" evidence="8"/>
<comment type="cofactor">
    <cofactor evidence="1 8">
        <name>Mg(2+)</name>
        <dbReference type="ChEBI" id="CHEBI:18420"/>
    </cofactor>
</comment>
<proteinExistence type="inferred from homology"/>
<dbReference type="Gene3D" id="3.40.50.1010">
    <property type="entry name" value="5'-nuclease"/>
    <property type="match status" value="1"/>
</dbReference>
<evidence type="ECO:0000259" key="9">
    <source>
        <dbReference type="Pfam" id="PF01850"/>
    </source>
</evidence>
<organism evidence="10 11">
    <name type="scientific">Nocardia otitidiscaviarum</name>
    <dbReference type="NCBI Taxonomy" id="1823"/>
    <lineage>
        <taxon>Bacteria</taxon>
        <taxon>Bacillati</taxon>
        <taxon>Actinomycetota</taxon>
        <taxon>Actinomycetes</taxon>
        <taxon>Mycobacteriales</taxon>
        <taxon>Nocardiaceae</taxon>
        <taxon>Nocardia</taxon>
    </lineage>
</organism>
<dbReference type="InterPro" id="IPR002716">
    <property type="entry name" value="PIN_dom"/>
</dbReference>
<evidence type="ECO:0000256" key="3">
    <source>
        <dbReference type="ARBA" id="ARBA00022722"/>
    </source>
</evidence>
<dbReference type="HAMAP" id="MF_00265">
    <property type="entry name" value="VapC_Nob1"/>
    <property type="match status" value="1"/>
</dbReference>
<dbReference type="SUPFAM" id="SSF88723">
    <property type="entry name" value="PIN domain-like"/>
    <property type="match status" value="1"/>
</dbReference>
<feature type="domain" description="PIN" evidence="9">
    <location>
        <begin position="6"/>
        <end position="119"/>
    </location>
</feature>
<keyword evidence="3 8" id="KW-0540">Nuclease</keyword>
<evidence type="ECO:0000313" key="10">
    <source>
        <dbReference type="EMBL" id="QDP77609.1"/>
    </source>
</evidence>
<evidence type="ECO:0000256" key="4">
    <source>
        <dbReference type="ARBA" id="ARBA00022723"/>
    </source>
</evidence>
<dbReference type="PANTHER" id="PTHR33653:SF1">
    <property type="entry name" value="RIBONUCLEASE VAPC2"/>
    <property type="match status" value="1"/>
</dbReference>
<accession>A0A516NFC3</accession>
<evidence type="ECO:0000256" key="1">
    <source>
        <dbReference type="ARBA" id="ARBA00001946"/>
    </source>
</evidence>
<keyword evidence="5 8" id="KW-0378">Hydrolase</keyword>
<comment type="function">
    <text evidence="8">Toxic component of a toxin-antitoxin (TA) system. An RNase.</text>
</comment>
<dbReference type="EMBL" id="CP041695">
    <property type="protein sequence ID" value="QDP77609.1"/>
    <property type="molecule type" value="Genomic_DNA"/>
</dbReference>
<protein>
    <recommendedName>
        <fullName evidence="8">Ribonuclease VapC</fullName>
        <shortName evidence="8">RNase VapC</shortName>
        <ecNumber evidence="8">3.1.-.-</ecNumber>
    </recommendedName>
    <alternativeName>
        <fullName evidence="8">Toxin VapC</fullName>
    </alternativeName>
</protein>
<keyword evidence="4 8" id="KW-0479">Metal-binding</keyword>
<keyword evidence="6 8" id="KW-0460">Magnesium</keyword>
<dbReference type="Proteomes" id="UP000317039">
    <property type="component" value="Chromosome"/>
</dbReference>
<dbReference type="AlphaFoldDB" id="A0A516NFC3"/>
<sequence>MGRRLILDTGVVIAAERAKLDLATVLRADDDIAIAMITASELYLGVELADAVHQGARKAFVDAFIAATPVEDHTLDVARAHARLMAYVRRTGQPRGAHDLIIAATAAATRRTVVTTDTKANLGTLPEVDCLTC</sequence>
<reference evidence="10 11" key="1">
    <citation type="submission" date="2019-07" db="EMBL/GenBank/DDBJ databases">
        <title>Complete Genome Sequence and Methylome Analysis of Nocardia otitidis-caviarum NEB252.</title>
        <authorList>
            <person name="Fomenkov A."/>
            <person name="Anton B.P."/>
            <person name="Vincze T."/>
            <person name="Roberts R.J."/>
        </authorList>
    </citation>
    <scope>NUCLEOTIDE SEQUENCE [LARGE SCALE GENOMIC DNA]</scope>
    <source>
        <strain evidence="10 11">NEB252</strain>
    </source>
</reference>
<evidence type="ECO:0000256" key="5">
    <source>
        <dbReference type="ARBA" id="ARBA00022801"/>
    </source>
</evidence>
<dbReference type="Pfam" id="PF01850">
    <property type="entry name" value="PIN"/>
    <property type="match status" value="1"/>
</dbReference>
<dbReference type="GO" id="GO:0090729">
    <property type="term" value="F:toxin activity"/>
    <property type="evidence" value="ECO:0007669"/>
    <property type="project" value="UniProtKB-KW"/>
</dbReference>
<dbReference type="InterPro" id="IPR050556">
    <property type="entry name" value="Type_II_TA_system_RNase"/>
</dbReference>
<evidence type="ECO:0000256" key="2">
    <source>
        <dbReference type="ARBA" id="ARBA00022649"/>
    </source>
</evidence>
<dbReference type="KEGG" id="nod:FOH10_01450"/>